<evidence type="ECO:0000313" key="1">
    <source>
        <dbReference type="EMBL" id="OQO06626.1"/>
    </source>
</evidence>
<dbReference type="InParanoid" id="A0A1V8T5D3"/>
<dbReference type="Proteomes" id="UP000192596">
    <property type="component" value="Unassembled WGS sequence"/>
</dbReference>
<keyword evidence="2" id="KW-1185">Reference proteome</keyword>
<name>A0A1V8T5D3_9PEZI</name>
<evidence type="ECO:0000313" key="2">
    <source>
        <dbReference type="Proteomes" id="UP000192596"/>
    </source>
</evidence>
<accession>A0A1V8T5D3</accession>
<dbReference type="AlphaFoldDB" id="A0A1V8T5D3"/>
<protein>
    <submittedName>
        <fullName evidence="1">Uncharacterized protein</fullName>
    </submittedName>
</protein>
<dbReference type="EMBL" id="NAJO01000016">
    <property type="protein sequence ID" value="OQO06626.1"/>
    <property type="molecule type" value="Genomic_DNA"/>
</dbReference>
<gene>
    <name evidence="1" type="ORF">B0A48_08413</name>
</gene>
<proteinExistence type="predicted"/>
<reference evidence="2" key="1">
    <citation type="submission" date="2017-03" db="EMBL/GenBank/DDBJ databases">
        <title>Genomes of endolithic fungi from Antarctica.</title>
        <authorList>
            <person name="Coleine C."/>
            <person name="Masonjones S."/>
            <person name="Stajich J.E."/>
        </authorList>
    </citation>
    <scope>NUCLEOTIDE SEQUENCE [LARGE SCALE GENOMIC DNA]</scope>
    <source>
        <strain evidence="2">CCFEE 5527</strain>
    </source>
</reference>
<organism evidence="1 2">
    <name type="scientific">Cryoendolithus antarcticus</name>
    <dbReference type="NCBI Taxonomy" id="1507870"/>
    <lineage>
        <taxon>Eukaryota</taxon>
        <taxon>Fungi</taxon>
        <taxon>Dikarya</taxon>
        <taxon>Ascomycota</taxon>
        <taxon>Pezizomycotina</taxon>
        <taxon>Dothideomycetes</taxon>
        <taxon>Dothideomycetidae</taxon>
        <taxon>Cladosporiales</taxon>
        <taxon>Cladosporiaceae</taxon>
        <taxon>Cryoendolithus</taxon>
    </lineage>
</organism>
<sequence length="199" mass="21493">MADDEAVAVLQIPFYDAYNLISTREFADQRLEKRSTPIAAPLIAGAETLTAALLVRLPSSALHDRIIHTMSVGSPDKDLSKGGDQLVGMCGAIYYIDANGVDLEYRLRAVSKGYTGVEGFGTIVDLTCFMCETPSLEKLLAEGGVYVNWKAAKEGMGVAFDERSMKPFEELVRGLDEAVLKYGYLAIGRAACALRDGDA</sequence>
<comment type="caution">
    <text evidence="1">The sequence shown here is derived from an EMBL/GenBank/DDBJ whole genome shotgun (WGS) entry which is preliminary data.</text>
</comment>